<gene>
    <name evidence="2" type="primary">LIN1_277</name>
    <name evidence="2" type="ORF">CK203_086937</name>
</gene>
<keyword evidence="2" id="KW-0695">RNA-directed DNA polymerase</keyword>
<evidence type="ECO:0000259" key="1">
    <source>
        <dbReference type="PROSITE" id="PS50878"/>
    </source>
</evidence>
<dbReference type="CDD" id="cd01650">
    <property type="entry name" value="RT_nLTR_like"/>
    <property type="match status" value="1"/>
</dbReference>
<dbReference type="GO" id="GO:0003964">
    <property type="term" value="F:RNA-directed DNA polymerase activity"/>
    <property type="evidence" value="ECO:0007669"/>
    <property type="project" value="UniProtKB-KW"/>
</dbReference>
<dbReference type="InterPro" id="IPR043502">
    <property type="entry name" value="DNA/RNA_pol_sf"/>
</dbReference>
<reference evidence="2 3" key="1">
    <citation type="journal article" date="2018" name="PLoS Genet.">
        <title>Population sequencing reveals clonal diversity and ancestral inbreeding in the grapevine cultivar Chardonnay.</title>
        <authorList>
            <person name="Roach M.J."/>
            <person name="Johnson D.L."/>
            <person name="Bohlmann J."/>
            <person name="van Vuuren H.J."/>
            <person name="Jones S.J."/>
            <person name="Pretorius I.S."/>
            <person name="Schmidt S.A."/>
            <person name="Borneman A.R."/>
        </authorList>
    </citation>
    <scope>NUCLEOTIDE SEQUENCE [LARGE SCALE GENOMIC DNA]</scope>
    <source>
        <strain evidence="3">cv. Chardonnay</strain>
        <tissue evidence="2">Leaf</tissue>
    </source>
</reference>
<dbReference type="EMBL" id="QGNW01000873">
    <property type="protein sequence ID" value="RVW59937.1"/>
    <property type="molecule type" value="Genomic_DNA"/>
</dbReference>
<keyword evidence="2" id="KW-0808">Transferase</keyword>
<dbReference type="AlphaFoldDB" id="A0A438FIZ0"/>
<dbReference type="SUPFAM" id="SSF56672">
    <property type="entry name" value="DNA/RNA polymerases"/>
    <property type="match status" value="1"/>
</dbReference>
<dbReference type="PANTHER" id="PTHR33116">
    <property type="entry name" value="REVERSE TRANSCRIPTASE ZINC-BINDING DOMAIN-CONTAINING PROTEIN-RELATED-RELATED"/>
    <property type="match status" value="1"/>
</dbReference>
<keyword evidence="2" id="KW-0548">Nucleotidyltransferase</keyword>
<comment type="caution">
    <text evidence="2">The sequence shown here is derived from an EMBL/GenBank/DDBJ whole genome shotgun (WGS) entry which is preliminary data.</text>
</comment>
<dbReference type="Proteomes" id="UP000288805">
    <property type="component" value="Unassembled WGS sequence"/>
</dbReference>
<sequence length="754" mass="86084">MTDGMVKSLGVGRFLDWRTIEAAGAAGGVLICWDKRSLELLEWEEGQFSISCKFRTVENGAIWVFTGVYGPFTKEDRECLWEEFGAIRGLWGEPWCVMNDLELVDLPLQGGTFTWSGGFKIKPGPGWTGPVPFKFENMWLKWKGQRPIAELVQGMSVSGRASYRLATKLKVIKQNLKVWNKEVFGNLRAIRWLRCSRWTIGTKWKREGLTEEELSRRKEVKDDYAKWVRLEEIHWRQLSRELWLREGDRNTGGARCEEWNSRCLSTVANRRLGVKADIGGLDLNQISQQEADTLELPFTEEEVHLALMGLNGDKAPGPDGFTGAFWQFCWEFVKEEILEMFKEFHEQKAFLKSLNTTFLVLIPKKGGAEELGDFRPISLVGGLYKLLAKILDASLIANEVIDSWKKRGEKGLICKLDIEKAYNSVNWKFLMRVMQKMGFGVKWREWIWSCISTAKFSVLINGVQLAFSPALEDFGKATPYPILVHYGDGGVERLYSEGCGRGLHFRVQDSEGQGQAVNISHLLFADDAIIFCEAKKDDMTFLSWILCWFEAASRLRINLAKSEIIPVGEVEEILEMTVELGCKVGKLPSTYLGLPLGAPNKAGSVWDGVEERMRWKLALWKRQYISKGGRIALIKSTLASMPLYQMSLFRMPRVVARRLEKLQRDFLWGGGSMERKAHLVNWERVCMGKEKGGLGLRKLIPLNKALLGKWVWRFANAKEEMWKRVLWQNMGKRNLGGGLRRQMGFLGLGFGRRS</sequence>
<evidence type="ECO:0000313" key="3">
    <source>
        <dbReference type="Proteomes" id="UP000288805"/>
    </source>
</evidence>
<protein>
    <submittedName>
        <fullName evidence="2">LINE-1 reverse transcriptase-like</fullName>
    </submittedName>
</protein>
<name>A0A438FIZ0_VITVI</name>
<proteinExistence type="predicted"/>
<feature type="domain" description="Reverse transcriptase" evidence="1">
    <location>
        <begin position="343"/>
        <end position="596"/>
    </location>
</feature>
<dbReference type="InterPro" id="IPR036691">
    <property type="entry name" value="Endo/exonu/phosph_ase_sf"/>
</dbReference>
<dbReference type="InterPro" id="IPR000477">
    <property type="entry name" value="RT_dom"/>
</dbReference>
<organism evidence="2 3">
    <name type="scientific">Vitis vinifera</name>
    <name type="common">Grape</name>
    <dbReference type="NCBI Taxonomy" id="29760"/>
    <lineage>
        <taxon>Eukaryota</taxon>
        <taxon>Viridiplantae</taxon>
        <taxon>Streptophyta</taxon>
        <taxon>Embryophyta</taxon>
        <taxon>Tracheophyta</taxon>
        <taxon>Spermatophyta</taxon>
        <taxon>Magnoliopsida</taxon>
        <taxon>eudicotyledons</taxon>
        <taxon>Gunneridae</taxon>
        <taxon>Pentapetalae</taxon>
        <taxon>rosids</taxon>
        <taxon>Vitales</taxon>
        <taxon>Vitaceae</taxon>
        <taxon>Viteae</taxon>
        <taxon>Vitis</taxon>
    </lineage>
</organism>
<accession>A0A438FIZ0</accession>
<dbReference type="Pfam" id="PF00078">
    <property type="entry name" value="RVT_1"/>
    <property type="match status" value="1"/>
</dbReference>
<dbReference type="PROSITE" id="PS50878">
    <property type="entry name" value="RT_POL"/>
    <property type="match status" value="1"/>
</dbReference>
<evidence type="ECO:0000313" key="2">
    <source>
        <dbReference type="EMBL" id="RVW59937.1"/>
    </source>
</evidence>
<dbReference type="SUPFAM" id="SSF56219">
    <property type="entry name" value="DNase I-like"/>
    <property type="match status" value="1"/>
</dbReference>
<dbReference type="PANTHER" id="PTHR33116:SF78">
    <property type="entry name" value="OS12G0587133 PROTEIN"/>
    <property type="match status" value="1"/>
</dbReference>